<accession>A0A3M7M741</accession>
<feature type="domain" description="YMC020W-like alpha/beta hydrolase" evidence="2">
    <location>
        <begin position="546"/>
        <end position="874"/>
    </location>
</feature>
<dbReference type="InterPro" id="IPR058933">
    <property type="entry name" value="YMC020W-like_ab_hydrolase"/>
</dbReference>
<dbReference type="Proteomes" id="UP000265663">
    <property type="component" value="Unassembled WGS sequence"/>
</dbReference>
<sequence length="974" mass="104711">MARQPDSRRAWAVHVGMKRPHELLGTFTMGMNPRKKSKPNTEAPSNATTSGPELPPDASRANTPSSIQSGSQLLQDASSDQSIAASASSIDATTPTTSGTQTPRGKKWLSGTGSWRLKAPAIVKTATESIGVTGGATGELPGKEAKKPRDESPKKFLTKRKSSKGDAIPAAITTVNVSSAGLVEQPKPPKPKDAEEPPTPKIDEPPLPPEPTKAQEDAAASTWGWRSWWSRPDGYTDTGKAKVEAKSSVEEASTTPLPGPTPSEEPDAQAKGLDVGAVPPKSDQKVDTEMKDAPLDPVPSQDAETKDNATPNTKHTARAVSGSWFWSWTSAQNAQANPPPVEPPAPVDNTPEQAPNAEATPEVAPAAPAATSETAPKPEVAVPAEPAASAEGTQASTTPAPSSKPSAWAFWYRGKPGDQKNPSEPGPQKHVGEVAVFDTPSQSNPEAAQFNEQEQPKEDADVPKEPLPPPKEETVAKKSFASLRGRPKTKTPAKGTLTDTPSSSTAATSTKSSPVITPTNPDTASAAQPSQKKNSKAKQETVNLVLPEFKNTYQMVQQPNFWQQLRRYFLGNERATPHLHINPAPPKIKKAIAIGVHGFFPAAILQKVLGQPTGTSIRFANAAAAAIKEWSEARGYSPEIEQIALEGEGFIAERVNSLWKLLLNWIDHLKQADFILVACHSQGVPVAMMLVAKLIQFGCVNATRIGVCAMAGVNMGPFIEYKTRYLGPTAAELFEFSDPKSLVSQMYLAALDEVLRFGVRILYVGSIDDQLVSLESSTFSTLTHPYIYRAVFVDGRIHAPDFVTHLVGFALKLRNLGLPDHGLIRELSPALAGSLYGGEGHSRVYEDPAVYALAVQHTLETTSLPINPTSKERPGTASSFKGINIPVIGDMGKGKGKEDFFKLRVKEYEPSASSTNPNPFFLPWAMRGLLEEEFVKKELGSEVEALLDLFEKWKPVGKQLKDVKFRLEGVRSKL</sequence>
<dbReference type="PANTHER" id="PTHR47349">
    <property type="entry name" value="CHROMOSOME 8, WHOLE GENOME SHOTGUN SEQUENCE"/>
    <property type="match status" value="1"/>
</dbReference>
<dbReference type="GO" id="GO:0008168">
    <property type="term" value="F:methyltransferase activity"/>
    <property type="evidence" value="ECO:0007669"/>
    <property type="project" value="UniProtKB-KW"/>
</dbReference>
<feature type="compositionally biased region" description="Basic and acidic residues" evidence="1">
    <location>
        <begin position="454"/>
        <end position="476"/>
    </location>
</feature>
<dbReference type="GO" id="GO:0032259">
    <property type="term" value="P:methylation"/>
    <property type="evidence" value="ECO:0007669"/>
    <property type="project" value="UniProtKB-KW"/>
</dbReference>
<dbReference type="Pfam" id="PF26147">
    <property type="entry name" value="AB_HYDROLASE_YMC0-YMC35"/>
    <property type="match status" value="1"/>
</dbReference>
<evidence type="ECO:0000256" key="1">
    <source>
        <dbReference type="SAM" id="MobiDB-lite"/>
    </source>
</evidence>
<feature type="compositionally biased region" description="Low complexity" evidence="1">
    <location>
        <begin position="354"/>
        <end position="407"/>
    </location>
</feature>
<feature type="compositionally biased region" description="Basic and acidic residues" evidence="1">
    <location>
        <begin position="282"/>
        <end position="294"/>
    </location>
</feature>
<feature type="region of interest" description="Disordered" evidence="1">
    <location>
        <begin position="1"/>
        <end position="113"/>
    </location>
</feature>
<dbReference type="EMBL" id="KE747824">
    <property type="protein sequence ID" value="RMZ70326.1"/>
    <property type="molecule type" value="Genomic_DNA"/>
</dbReference>
<reference evidence="3 4" key="1">
    <citation type="journal article" date="2014" name="PLoS ONE">
        <title>De novo Genome Assembly of the Fungal Plant Pathogen Pyrenophora semeniperda.</title>
        <authorList>
            <person name="Soliai M.M."/>
            <person name="Meyer S.E."/>
            <person name="Udall J.A."/>
            <person name="Elzinga D.E."/>
            <person name="Hermansen R.A."/>
            <person name="Bodily P.M."/>
            <person name="Hart A.A."/>
            <person name="Coleman C.E."/>
        </authorList>
    </citation>
    <scope>NUCLEOTIDE SEQUENCE [LARGE SCALE GENOMIC DNA]</scope>
    <source>
        <strain evidence="3 4">CCB06</strain>
        <tissue evidence="3">Mycelium</tissue>
    </source>
</reference>
<feature type="compositionally biased region" description="Low complexity" evidence="1">
    <location>
        <begin position="68"/>
        <end position="102"/>
    </location>
</feature>
<evidence type="ECO:0000313" key="4">
    <source>
        <dbReference type="Proteomes" id="UP000265663"/>
    </source>
</evidence>
<dbReference type="PANTHER" id="PTHR47349:SF1">
    <property type="entry name" value="AER328WP"/>
    <property type="match status" value="1"/>
</dbReference>
<proteinExistence type="predicted"/>
<dbReference type="InterPro" id="IPR058934">
    <property type="entry name" value="YMC020W-like"/>
</dbReference>
<dbReference type="OrthoDB" id="5598028at2759"/>
<gene>
    <name evidence="3" type="ORF">GMOD_00000403</name>
</gene>
<feature type="region of interest" description="Disordered" evidence="1">
    <location>
        <begin position="132"/>
        <end position="539"/>
    </location>
</feature>
<evidence type="ECO:0000313" key="3">
    <source>
        <dbReference type="EMBL" id="RMZ70326.1"/>
    </source>
</evidence>
<feature type="compositionally biased region" description="Low complexity" evidence="1">
    <location>
        <begin position="496"/>
        <end position="514"/>
    </location>
</feature>
<evidence type="ECO:0000259" key="2">
    <source>
        <dbReference type="Pfam" id="PF26147"/>
    </source>
</evidence>
<dbReference type="AlphaFoldDB" id="A0A3M7M741"/>
<feature type="compositionally biased region" description="Pro residues" evidence="1">
    <location>
        <begin position="197"/>
        <end position="211"/>
    </location>
</feature>
<feature type="compositionally biased region" description="Pro residues" evidence="1">
    <location>
        <begin position="337"/>
        <end position="346"/>
    </location>
</feature>
<feature type="compositionally biased region" description="Basic and acidic residues" evidence="1">
    <location>
        <begin position="141"/>
        <end position="154"/>
    </location>
</feature>
<protein>
    <submittedName>
        <fullName evidence="3">S-adenosyl-L-methionine-dependent methyltransferase-like</fullName>
    </submittedName>
</protein>
<name>A0A3M7M741_9PLEO</name>
<feature type="compositionally biased region" description="Polar residues" evidence="1">
    <location>
        <begin position="515"/>
        <end position="532"/>
    </location>
</feature>
<keyword evidence="3" id="KW-0808">Transferase</keyword>
<keyword evidence="3" id="KW-0489">Methyltransferase</keyword>
<keyword evidence="4" id="KW-1185">Reference proteome</keyword>
<organism evidence="3 4">
    <name type="scientific">Pyrenophora seminiperda CCB06</name>
    <dbReference type="NCBI Taxonomy" id="1302712"/>
    <lineage>
        <taxon>Eukaryota</taxon>
        <taxon>Fungi</taxon>
        <taxon>Dikarya</taxon>
        <taxon>Ascomycota</taxon>
        <taxon>Pezizomycotina</taxon>
        <taxon>Dothideomycetes</taxon>
        <taxon>Pleosporomycetidae</taxon>
        <taxon>Pleosporales</taxon>
        <taxon>Pleosporineae</taxon>
        <taxon>Pleosporaceae</taxon>
        <taxon>Pyrenophora</taxon>
    </lineage>
</organism>
<feature type="compositionally biased region" description="Polar residues" evidence="1">
    <location>
        <begin position="439"/>
        <end position="453"/>
    </location>
</feature>
<feature type="compositionally biased region" description="Basic and acidic residues" evidence="1">
    <location>
        <begin position="239"/>
        <end position="249"/>
    </location>
</feature>
<feature type="compositionally biased region" description="Polar residues" evidence="1">
    <location>
        <begin position="40"/>
        <end position="51"/>
    </location>
</feature>